<keyword evidence="3" id="KW-1185">Reference proteome</keyword>
<evidence type="ECO:0000313" key="3">
    <source>
        <dbReference type="Proteomes" id="UP000095282"/>
    </source>
</evidence>
<proteinExistence type="predicted"/>
<dbReference type="WBParaSite" id="Csp11.Scaffold629.g11951.t1">
    <property type="protein sequence ID" value="Csp11.Scaffold629.g11951.t1"/>
    <property type="gene ID" value="Csp11.Scaffold629.g11951"/>
</dbReference>
<evidence type="ECO:0000259" key="2">
    <source>
        <dbReference type="PROSITE" id="PS50181"/>
    </source>
</evidence>
<evidence type="ECO:0000256" key="1">
    <source>
        <dbReference type="SAM" id="SignalP"/>
    </source>
</evidence>
<evidence type="ECO:0000313" key="4">
    <source>
        <dbReference type="WBParaSite" id="Csp11.Scaffold629.g11951.t1"/>
    </source>
</evidence>
<dbReference type="STRING" id="1561998.A0A1I7TUM5"/>
<accession>A0A1I7TUM5</accession>
<dbReference type="InterPro" id="IPR001810">
    <property type="entry name" value="F-box_dom"/>
</dbReference>
<dbReference type="eggNOG" id="ENOG502TJQU">
    <property type="taxonomic scope" value="Eukaryota"/>
</dbReference>
<name>A0A1I7TUM5_9PELO</name>
<dbReference type="PROSITE" id="PS50181">
    <property type="entry name" value="FBOX"/>
    <property type="match status" value="1"/>
</dbReference>
<feature type="chain" id="PRO_5013221313" evidence="1">
    <location>
        <begin position="16"/>
        <end position="325"/>
    </location>
</feature>
<dbReference type="PANTHER" id="PTHR21503">
    <property type="entry name" value="F-BOX-CONTAINING HYPOTHETICAL PROTEIN C.ELEGANS"/>
    <property type="match status" value="1"/>
</dbReference>
<dbReference type="Pfam" id="PF07735">
    <property type="entry name" value="FBA_2"/>
    <property type="match status" value="1"/>
</dbReference>
<protein>
    <submittedName>
        <fullName evidence="4">F-box domain-containing protein</fullName>
    </submittedName>
</protein>
<dbReference type="Proteomes" id="UP000095282">
    <property type="component" value="Unplaced"/>
</dbReference>
<dbReference type="AlphaFoldDB" id="A0A1I7TUM5"/>
<feature type="signal peptide" evidence="1">
    <location>
        <begin position="1"/>
        <end position="15"/>
    </location>
</feature>
<feature type="domain" description="F-box" evidence="2">
    <location>
        <begin position="4"/>
        <end position="51"/>
    </location>
</feature>
<reference evidence="4" key="1">
    <citation type="submission" date="2016-11" db="UniProtKB">
        <authorList>
            <consortium name="WormBaseParasite"/>
        </authorList>
    </citation>
    <scope>IDENTIFICATION</scope>
</reference>
<keyword evidence="1" id="KW-0732">Signal</keyword>
<dbReference type="InterPro" id="IPR012885">
    <property type="entry name" value="F-box_Sdz-33"/>
</dbReference>
<organism evidence="3 4">
    <name type="scientific">Caenorhabditis tropicalis</name>
    <dbReference type="NCBI Taxonomy" id="1561998"/>
    <lineage>
        <taxon>Eukaryota</taxon>
        <taxon>Metazoa</taxon>
        <taxon>Ecdysozoa</taxon>
        <taxon>Nematoda</taxon>
        <taxon>Chromadorea</taxon>
        <taxon>Rhabditida</taxon>
        <taxon>Rhabditina</taxon>
        <taxon>Rhabditomorpha</taxon>
        <taxon>Rhabditoidea</taxon>
        <taxon>Rhabditidae</taxon>
        <taxon>Peloderinae</taxon>
        <taxon>Caenorhabditis</taxon>
    </lineage>
</organism>
<dbReference type="Pfam" id="PF00646">
    <property type="entry name" value="F-box"/>
    <property type="match status" value="1"/>
</dbReference>
<sequence length="325" mass="38153">MTVVFPLFHLPLVAMEHVLCMMNPYELINLSLTSSRTKRRVKCFTRTKEKFEAELSIDQKNPNISIDPEGESWGYTWTSDKSNICYEAKIFLIGYETLRFAEKPIEELMKWYDYVNEVLSCKCSTFCVDLDCCPKQNRLIADWISSRHNSVSCLRIEGKGKQCSEDIKYLLSNIKCYERLLLFMTNIEDNFEAEIPEGCEYLHVKDAKFIEYEQFLRLKHKEITLLQSILTNQDLNRFLKSWIACETHLELKTLSINFPNPDAMQLLMDIPYEVTTDPNIIERFKWYPFNSDVTSGYNIRRSDGTVATLCVTKVENLWHLVMIIY</sequence>